<gene>
    <name evidence="3" type="ORF">CUR178_07954</name>
</gene>
<evidence type="ECO:0000313" key="3">
    <source>
        <dbReference type="EMBL" id="KAG5486587.1"/>
    </source>
</evidence>
<feature type="region of interest" description="Disordered" evidence="1">
    <location>
        <begin position="1541"/>
        <end position="1565"/>
    </location>
</feature>
<dbReference type="Proteomes" id="UP000674179">
    <property type="component" value="Chromosome 4"/>
</dbReference>
<dbReference type="GO" id="GO:0032456">
    <property type="term" value="P:endocytic recycling"/>
    <property type="evidence" value="ECO:0007669"/>
    <property type="project" value="TreeGrafter"/>
</dbReference>
<dbReference type="GO" id="GO:0005085">
    <property type="term" value="F:guanyl-nucleotide exchange factor activity"/>
    <property type="evidence" value="ECO:0007669"/>
    <property type="project" value="InterPro"/>
</dbReference>
<dbReference type="PANTHER" id="PTHR13196:SF14">
    <property type="entry name" value="UDENN DOMAIN-CONTAINING PROTEIN"/>
    <property type="match status" value="1"/>
</dbReference>
<dbReference type="EMBL" id="JAFHKP010000004">
    <property type="protein sequence ID" value="KAG5486587.1"/>
    <property type="molecule type" value="Genomic_DNA"/>
</dbReference>
<evidence type="ECO:0000313" key="4">
    <source>
        <dbReference type="Proteomes" id="UP000674179"/>
    </source>
</evidence>
<dbReference type="SMART" id="SM00799">
    <property type="entry name" value="DENN"/>
    <property type="match status" value="1"/>
</dbReference>
<dbReference type="RefSeq" id="XP_067695921.1">
    <property type="nucleotide sequence ID" value="XM_067839589.1"/>
</dbReference>
<feature type="region of interest" description="Disordered" evidence="1">
    <location>
        <begin position="781"/>
        <end position="806"/>
    </location>
</feature>
<dbReference type="GeneID" id="94175099"/>
<dbReference type="GO" id="GO:1901981">
    <property type="term" value="F:phosphatidylinositol phosphate binding"/>
    <property type="evidence" value="ECO:0007669"/>
    <property type="project" value="TreeGrafter"/>
</dbReference>
<dbReference type="InterPro" id="IPR001194">
    <property type="entry name" value="cDENN_dom"/>
</dbReference>
<organism evidence="3 4">
    <name type="scientific">Leishmania enriettii</name>
    <dbReference type="NCBI Taxonomy" id="5663"/>
    <lineage>
        <taxon>Eukaryota</taxon>
        <taxon>Discoba</taxon>
        <taxon>Euglenozoa</taxon>
        <taxon>Kinetoplastea</taxon>
        <taxon>Metakinetoplastina</taxon>
        <taxon>Trypanosomatida</taxon>
        <taxon>Trypanosomatidae</taxon>
        <taxon>Leishmaniinae</taxon>
        <taxon>Leishmania</taxon>
    </lineage>
</organism>
<feature type="compositionally biased region" description="Polar residues" evidence="1">
    <location>
        <begin position="424"/>
        <end position="436"/>
    </location>
</feature>
<dbReference type="OrthoDB" id="243785at2759"/>
<dbReference type="KEGG" id="lenr:94175099"/>
<reference evidence="3 4" key="1">
    <citation type="submission" date="2021-02" db="EMBL/GenBank/DDBJ databases">
        <title>Leishmania (Mundinia) enrietti genome sequencing and assembly.</title>
        <authorList>
            <person name="Almutairi H."/>
            <person name="Gatherer D."/>
        </authorList>
    </citation>
    <scope>NUCLEOTIDE SEQUENCE [LARGE SCALE GENOMIC DNA]</scope>
    <source>
        <strain evidence="3">CUR178</strain>
    </source>
</reference>
<comment type="caution">
    <text evidence="3">The sequence shown here is derived from an EMBL/GenBank/DDBJ whole genome shotgun (WGS) entry which is preliminary data.</text>
</comment>
<dbReference type="InterPro" id="IPR043153">
    <property type="entry name" value="DENN_C"/>
</dbReference>
<feature type="domain" description="cDENN" evidence="2">
    <location>
        <begin position="311"/>
        <end position="544"/>
    </location>
</feature>
<feature type="region of interest" description="Disordered" evidence="1">
    <location>
        <begin position="410"/>
        <end position="436"/>
    </location>
</feature>
<feature type="region of interest" description="Disordered" evidence="1">
    <location>
        <begin position="1418"/>
        <end position="1446"/>
    </location>
</feature>
<accession>A0A836HI13</accession>
<dbReference type="PANTHER" id="PTHR13196">
    <property type="entry name" value="DENN DOMAIN-CONTAINING"/>
    <property type="match status" value="1"/>
</dbReference>
<feature type="region of interest" description="Disordered" evidence="1">
    <location>
        <begin position="1348"/>
        <end position="1406"/>
    </location>
</feature>
<dbReference type="GO" id="GO:0005829">
    <property type="term" value="C:cytosol"/>
    <property type="evidence" value="ECO:0007669"/>
    <property type="project" value="TreeGrafter"/>
</dbReference>
<name>A0A836HI13_LEIEN</name>
<dbReference type="GO" id="GO:0006897">
    <property type="term" value="P:endocytosis"/>
    <property type="evidence" value="ECO:0007669"/>
    <property type="project" value="TreeGrafter"/>
</dbReference>
<dbReference type="Pfam" id="PF02141">
    <property type="entry name" value="DENN"/>
    <property type="match status" value="1"/>
</dbReference>
<feature type="compositionally biased region" description="Polar residues" evidence="1">
    <location>
        <begin position="1542"/>
        <end position="1551"/>
    </location>
</feature>
<feature type="compositionally biased region" description="Low complexity" evidence="1">
    <location>
        <begin position="1350"/>
        <end position="1373"/>
    </location>
</feature>
<evidence type="ECO:0000256" key="1">
    <source>
        <dbReference type="SAM" id="MobiDB-lite"/>
    </source>
</evidence>
<dbReference type="InterPro" id="IPR040032">
    <property type="entry name" value="DENND1A/B/C"/>
</dbReference>
<protein>
    <recommendedName>
        <fullName evidence="2">cDENN domain-containing protein</fullName>
    </recommendedName>
</protein>
<evidence type="ECO:0000259" key="2">
    <source>
        <dbReference type="SMART" id="SM00799"/>
    </source>
</evidence>
<sequence>MYGRPGGTGSGDGVPLITRLLLLRATVGVDLSPSAPLTSSARETALMMPKLRIVSHYAQGPPSTSVSSLRPATTTPEEDARFLEAHPSLKGLLSSLAAGRLAERAKLRRLQTDVVRTSVKLTRAAALSSSMEDAPASHSSSRSADYSQLQGVLAAATANFAEDAACFSTITPHSPQLNSWCFLPVSAEGCYVTVPSSPFVQWCRMQAMRHRDGEATVLSVEPRFLGGPMRYSDIVHYASATSSSSANTHTVNSTAAAQSASADEDSGYVHGYAFILEGDVFTGSGGVDEAAAVAAMECQLLETSLRGNSDEKASVLVWCLLSDAPVYNFMRALTHEAVSAMSYVAQRLYNERVGPAVASPASAPLPSGVYTALLDDAIQEEVVRPLARELLIVGSVSSRTLPGETFTVQMAPKCSGRDSGGGSTASHPPTSSMQSSLTFRRPLDLPYPHADVPLSPLLLSFNEDALRVLQSLLMQEARVVVLGATPQHASACVVSLAALLSPLTWVSPLVPFLPPHLSAVTGLLETLLQCPFELRQPHAPPGKSLAPLPASHRSESSGFLVGSTAAIQPYLLLLSSSTGEAGMGARGHSGADERALRVWIADARTGCIGACPEEPVARFSRTDYPPSANLSDGSTKTAAKSSRAISAWTSRARVNLRLIAPHCYERDGNRNIAALYGAVRSKLRAVAESNVMDAAPLDLLPAFSDDLRHLLRRVVSIDKRRLFRHSLEAVAQHTQARLEGLESLAARLARGLRLATTVDGIGSNIQVDSVLNDSFEGHCSYSGGEGDDKELTETRTGDAGSSPRAMTGALSQSFSKSFPGAGASSVGFFAAAPPPQFPVLSPSELWQVQAGFFDYMVRRFTGAYRRGLSTTTAGGGGSCSAGGDRQCRAPTIESSVFLVPGMDQNHALAKRVAHTHTFKQFECALLAAELPGLCHVFSGSAQTHVSEAQSVENRHGGAQVHPLLANTRSLALFALFLSRARLHYAELYGDLASVDAVGLVYTSMVMRWFASRSRASSSASVPSAIKLLAGGYTAGEGADADVMHGGGGDDDGGGGGNLRGFLSKVAKKVKHRLNSGGGSSGHGSSSLVRGLQAVCLPAAIACLHSFRVPPFSQLPKSVASSVILSHSDDASTERRSGAGGAAGGHRGRLCRRRHRNAHAFLSACTALPERAEWIRKQEQQQSIALDTEFALQDCVSVLQAAGFGGGGYGDGSAYGSGVGIKPEVLGSIACTGDDTSGRRARAGITASTQWREIDMRAASEASLYICRALPLDIVHQFDAYEPLLRPVPPGGAPTSSRGAGGDALEVGSAEAYMRIGVLCPTCVNVWCEGEARAVGTLLEQSHPRPAKTYASAASSPASSAPSQSPTAPPAWSAFTSGASQDCPFATPAASGGNHGGDAQQHQAASVCASEPASSLWSNATGPIAAPPASESTSFRSSPSHHRGAWDFGGLQAPSVVAGMLPTPVQGAAIEKTTTSSTDRGGSGSASAGGCWSTGAPFAPPMMLDALPPYSGFAPSPTSTAAVALAPCSLMDDLFAGMPADSTAWSSGQPQATAAAHRPQTLDDFF</sequence>
<keyword evidence="4" id="KW-1185">Reference proteome</keyword>
<proteinExistence type="predicted"/>
<dbReference type="Gene3D" id="3.40.50.11500">
    <property type="match status" value="1"/>
</dbReference>